<accession>A0A0H2SF04</accession>
<name>A0A0H2SF04_9AGAM</name>
<evidence type="ECO:0000256" key="3">
    <source>
        <dbReference type="ARBA" id="ARBA00022617"/>
    </source>
</evidence>
<evidence type="ECO:0000313" key="10">
    <source>
        <dbReference type="EMBL" id="KLO15646.1"/>
    </source>
</evidence>
<dbReference type="CDD" id="cd11063">
    <property type="entry name" value="CYP52"/>
    <property type="match status" value="1"/>
</dbReference>
<comment type="cofactor">
    <cofactor evidence="1 8">
        <name>heme</name>
        <dbReference type="ChEBI" id="CHEBI:30413"/>
    </cofactor>
</comment>
<dbReference type="InterPro" id="IPR001128">
    <property type="entry name" value="Cyt_P450"/>
</dbReference>
<proteinExistence type="inferred from homology"/>
<dbReference type="SUPFAM" id="SSF48264">
    <property type="entry name" value="Cytochrome P450"/>
    <property type="match status" value="1"/>
</dbReference>
<dbReference type="PROSITE" id="PS00086">
    <property type="entry name" value="CYTOCHROME_P450"/>
    <property type="match status" value="1"/>
</dbReference>
<evidence type="ECO:0000256" key="2">
    <source>
        <dbReference type="ARBA" id="ARBA00010617"/>
    </source>
</evidence>
<evidence type="ECO:0000256" key="1">
    <source>
        <dbReference type="ARBA" id="ARBA00001971"/>
    </source>
</evidence>
<dbReference type="Gene3D" id="1.10.630.10">
    <property type="entry name" value="Cytochrome P450"/>
    <property type="match status" value="1"/>
</dbReference>
<keyword evidence="7 9" id="KW-0503">Monooxygenase</keyword>
<keyword evidence="5 9" id="KW-0560">Oxidoreductase</keyword>
<reference evidence="10 11" key="1">
    <citation type="submission" date="2015-04" db="EMBL/GenBank/DDBJ databases">
        <title>Complete genome sequence of Schizopora paradoxa KUC8140, a cosmopolitan wood degrader in East Asia.</title>
        <authorList>
            <consortium name="DOE Joint Genome Institute"/>
            <person name="Min B."/>
            <person name="Park H."/>
            <person name="Jang Y."/>
            <person name="Kim J.-J."/>
            <person name="Kim K.H."/>
            <person name="Pangilinan J."/>
            <person name="Lipzen A."/>
            <person name="Riley R."/>
            <person name="Grigoriev I.V."/>
            <person name="Spatafora J.W."/>
            <person name="Choi I.-G."/>
        </authorList>
    </citation>
    <scope>NUCLEOTIDE SEQUENCE [LARGE SCALE GENOMIC DNA]</scope>
    <source>
        <strain evidence="10 11">KUC8140</strain>
    </source>
</reference>
<dbReference type="PRINTS" id="PR00463">
    <property type="entry name" value="EP450I"/>
</dbReference>
<evidence type="ECO:0000256" key="9">
    <source>
        <dbReference type="RuleBase" id="RU000461"/>
    </source>
</evidence>
<dbReference type="GO" id="GO:0020037">
    <property type="term" value="F:heme binding"/>
    <property type="evidence" value="ECO:0007669"/>
    <property type="project" value="InterPro"/>
</dbReference>
<dbReference type="InterPro" id="IPR017972">
    <property type="entry name" value="Cyt_P450_CS"/>
</dbReference>
<keyword evidence="3 8" id="KW-0349">Heme</keyword>
<keyword evidence="11" id="KW-1185">Reference proteome</keyword>
<dbReference type="InterPro" id="IPR036396">
    <property type="entry name" value="Cyt_P450_sf"/>
</dbReference>
<dbReference type="InterPro" id="IPR002401">
    <property type="entry name" value="Cyt_P450_E_grp-I"/>
</dbReference>
<dbReference type="STRING" id="27342.A0A0H2SF04"/>
<comment type="similarity">
    <text evidence="2 9">Belongs to the cytochrome P450 family.</text>
</comment>
<dbReference type="Pfam" id="PF00067">
    <property type="entry name" value="p450"/>
    <property type="match status" value="1"/>
</dbReference>
<organism evidence="10 11">
    <name type="scientific">Schizopora paradoxa</name>
    <dbReference type="NCBI Taxonomy" id="27342"/>
    <lineage>
        <taxon>Eukaryota</taxon>
        <taxon>Fungi</taxon>
        <taxon>Dikarya</taxon>
        <taxon>Basidiomycota</taxon>
        <taxon>Agaricomycotina</taxon>
        <taxon>Agaricomycetes</taxon>
        <taxon>Hymenochaetales</taxon>
        <taxon>Schizoporaceae</taxon>
        <taxon>Schizopora</taxon>
    </lineage>
</organism>
<evidence type="ECO:0000256" key="6">
    <source>
        <dbReference type="ARBA" id="ARBA00023004"/>
    </source>
</evidence>
<evidence type="ECO:0000256" key="4">
    <source>
        <dbReference type="ARBA" id="ARBA00022723"/>
    </source>
</evidence>
<protein>
    <submittedName>
        <fullName evidence="10">Cytochrome P450</fullName>
    </submittedName>
</protein>
<keyword evidence="4 8" id="KW-0479">Metal-binding</keyword>
<dbReference type="PANTHER" id="PTHR24287">
    <property type="entry name" value="P450, PUTATIVE (EUROFUNG)-RELATED"/>
    <property type="match status" value="1"/>
</dbReference>
<gene>
    <name evidence="10" type="ORF">SCHPADRAFT_902161</name>
</gene>
<dbReference type="AlphaFoldDB" id="A0A0H2SF04"/>
<sequence length="589" mass="66831">MSSSVVPPGVAFVANGLKATLLPSITTYGILYVLSSTSNAQLPRTFLATAAICSIPLVSYIKRSWKLHQQQREREALGAVSIPRWKGKWPGNFDLLLKINEDFRTDYIGRPVRLYFDELGNTWAMDILGDGPVFTIEPEHIKQVLATQFDNFEKGREFRFAAGDVLGSGVFNSDGEMWKFHRSMTRPFFSRDRISHFNLFERHGDELIKLMVQRFRSGLPVDAQDAYSRFTLDSATEFLFGSCVHSLQSGLSYPINASPYTDRASDPAEDFARAFAEAQESIAQRTRYGPLWPLWEMFGNKSTASMEIVNKYLDPILTSALENRKQFLANVNTSGSEKSAEIDEDETLLDHLVKFTDDKVVLKDEILNIMIAGRDTTASTLTFATYLLAMYPEPAARLRSEILSKVGSTRCPTYDDIREMKYLRAFVNETLRLFPAVPFDTRRSKKGTTLAPAQPGGKPFYVPPENEVTYSVLLMHRRTDLWGPDAMEFDPDRFLDERLHKYLTPNPFIFVPFNAGPRICLGQQFAYNEASFMLVRLLQTFDRFELDVSAQPPESVPPASWKNVPGRQSIERCWPKSHLTMYAQVSSLL</sequence>
<feature type="binding site" description="axial binding residue" evidence="8">
    <location>
        <position position="520"/>
    </location>
    <ligand>
        <name>heme</name>
        <dbReference type="ChEBI" id="CHEBI:30413"/>
    </ligand>
    <ligandPart>
        <name>Fe</name>
        <dbReference type="ChEBI" id="CHEBI:18248"/>
    </ligandPart>
</feature>
<dbReference type="InParanoid" id="A0A0H2SF04"/>
<keyword evidence="6 8" id="KW-0408">Iron</keyword>
<dbReference type="PANTHER" id="PTHR24287:SF1">
    <property type="entry name" value="P450, PUTATIVE (EUROFUNG)-RELATED"/>
    <property type="match status" value="1"/>
</dbReference>
<dbReference type="EMBL" id="KQ085926">
    <property type="protein sequence ID" value="KLO15646.1"/>
    <property type="molecule type" value="Genomic_DNA"/>
</dbReference>
<dbReference type="InterPro" id="IPR047146">
    <property type="entry name" value="Cyt_P450_E_CYP52_fungi"/>
</dbReference>
<dbReference type="PRINTS" id="PR00385">
    <property type="entry name" value="P450"/>
</dbReference>
<dbReference type="Proteomes" id="UP000053477">
    <property type="component" value="Unassembled WGS sequence"/>
</dbReference>
<dbReference type="GO" id="GO:0016705">
    <property type="term" value="F:oxidoreductase activity, acting on paired donors, with incorporation or reduction of molecular oxygen"/>
    <property type="evidence" value="ECO:0007669"/>
    <property type="project" value="InterPro"/>
</dbReference>
<evidence type="ECO:0000256" key="7">
    <source>
        <dbReference type="ARBA" id="ARBA00023033"/>
    </source>
</evidence>
<dbReference type="OrthoDB" id="1470350at2759"/>
<evidence type="ECO:0000313" key="11">
    <source>
        <dbReference type="Proteomes" id="UP000053477"/>
    </source>
</evidence>
<evidence type="ECO:0000256" key="8">
    <source>
        <dbReference type="PIRSR" id="PIRSR602401-1"/>
    </source>
</evidence>
<evidence type="ECO:0000256" key="5">
    <source>
        <dbReference type="ARBA" id="ARBA00023002"/>
    </source>
</evidence>
<dbReference type="GO" id="GO:0004497">
    <property type="term" value="F:monooxygenase activity"/>
    <property type="evidence" value="ECO:0007669"/>
    <property type="project" value="UniProtKB-KW"/>
</dbReference>
<dbReference type="GO" id="GO:0005506">
    <property type="term" value="F:iron ion binding"/>
    <property type="evidence" value="ECO:0007669"/>
    <property type="project" value="InterPro"/>
</dbReference>